<dbReference type="Proteomes" id="UP000000305">
    <property type="component" value="Unassembled WGS sequence"/>
</dbReference>
<dbReference type="Gene3D" id="1.25.40.1050">
    <property type="match status" value="1"/>
</dbReference>
<dbReference type="HOGENOM" id="CLU_1994881_0_0_1"/>
<dbReference type="KEGG" id="dpx:DAPPUDRAFT_265351"/>
<protein>
    <recommendedName>
        <fullName evidence="1">Xrn1 helical domain-containing protein</fullName>
    </recommendedName>
</protein>
<evidence type="ECO:0000313" key="3">
    <source>
        <dbReference type="Proteomes" id="UP000000305"/>
    </source>
</evidence>
<dbReference type="STRING" id="6669.E9HTA6"/>
<organism evidence="2 3">
    <name type="scientific">Daphnia pulex</name>
    <name type="common">Water flea</name>
    <dbReference type="NCBI Taxonomy" id="6669"/>
    <lineage>
        <taxon>Eukaryota</taxon>
        <taxon>Metazoa</taxon>
        <taxon>Ecdysozoa</taxon>
        <taxon>Arthropoda</taxon>
        <taxon>Crustacea</taxon>
        <taxon>Branchiopoda</taxon>
        <taxon>Diplostraca</taxon>
        <taxon>Cladocera</taxon>
        <taxon>Anomopoda</taxon>
        <taxon>Daphniidae</taxon>
        <taxon>Daphnia</taxon>
    </lineage>
</organism>
<dbReference type="OMA" id="DANGHKW"/>
<feature type="domain" description="Xrn1 helical" evidence="1">
    <location>
        <begin position="1"/>
        <end position="114"/>
    </location>
</feature>
<keyword evidence="3" id="KW-1185">Reference proteome</keyword>
<dbReference type="InterPro" id="IPR041412">
    <property type="entry name" value="Xrn1_helical"/>
</dbReference>
<dbReference type="InParanoid" id="E9HTA6"/>
<accession>E9HTA6</accession>
<proteinExistence type="predicted"/>
<dbReference type="EMBL" id="GL732768">
    <property type="protein sequence ID" value="EFX65022.1"/>
    <property type="molecule type" value="Genomic_DNA"/>
</dbReference>
<evidence type="ECO:0000259" key="1">
    <source>
        <dbReference type="Pfam" id="PF17846"/>
    </source>
</evidence>
<dbReference type="Pfam" id="PF17846">
    <property type="entry name" value="XRN_M"/>
    <property type="match status" value="1"/>
</dbReference>
<reference evidence="2 3" key="1">
    <citation type="journal article" date="2011" name="Science">
        <title>The ecoresponsive genome of Daphnia pulex.</title>
        <authorList>
            <person name="Colbourne J.K."/>
            <person name="Pfrender M.E."/>
            <person name="Gilbert D."/>
            <person name="Thomas W.K."/>
            <person name="Tucker A."/>
            <person name="Oakley T.H."/>
            <person name="Tokishita S."/>
            <person name="Aerts A."/>
            <person name="Arnold G.J."/>
            <person name="Basu M.K."/>
            <person name="Bauer D.J."/>
            <person name="Caceres C.E."/>
            <person name="Carmel L."/>
            <person name="Casola C."/>
            <person name="Choi J.H."/>
            <person name="Detter J.C."/>
            <person name="Dong Q."/>
            <person name="Dusheyko S."/>
            <person name="Eads B.D."/>
            <person name="Frohlich T."/>
            <person name="Geiler-Samerotte K.A."/>
            <person name="Gerlach D."/>
            <person name="Hatcher P."/>
            <person name="Jogdeo S."/>
            <person name="Krijgsveld J."/>
            <person name="Kriventseva E.V."/>
            <person name="Kultz D."/>
            <person name="Laforsch C."/>
            <person name="Lindquist E."/>
            <person name="Lopez J."/>
            <person name="Manak J.R."/>
            <person name="Muller J."/>
            <person name="Pangilinan J."/>
            <person name="Patwardhan R.P."/>
            <person name="Pitluck S."/>
            <person name="Pritham E.J."/>
            <person name="Rechtsteiner A."/>
            <person name="Rho M."/>
            <person name="Rogozin I.B."/>
            <person name="Sakarya O."/>
            <person name="Salamov A."/>
            <person name="Schaack S."/>
            <person name="Shapiro H."/>
            <person name="Shiga Y."/>
            <person name="Skalitzky C."/>
            <person name="Smith Z."/>
            <person name="Souvorov A."/>
            <person name="Sung W."/>
            <person name="Tang Z."/>
            <person name="Tsuchiya D."/>
            <person name="Tu H."/>
            <person name="Vos H."/>
            <person name="Wang M."/>
            <person name="Wolf Y.I."/>
            <person name="Yamagata H."/>
            <person name="Yamada T."/>
            <person name="Ye Y."/>
            <person name="Shaw J.R."/>
            <person name="Andrews J."/>
            <person name="Crease T.J."/>
            <person name="Tang H."/>
            <person name="Lucas S.M."/>
            <person name="Robertson H.M."/>
            <person name="Bork P."/>
            <person name="Koonin E.V."/>
            <person name="Zdobnov E.M."/>
            <person name="Grigoriev I.V."/>
            <person name="Lynch M."/>
            <person name="Boore J.L."/>
        </authorList>
    </citation>
    <scope>NUCLEOTIDE SEQUENCE [LARGE SCALE GENOMIC DNA]</scope>
</reference>
<dbReference type="OrthoDB" id="8060739at2759"/>
<dbReference type="eggNOG" id="KOG2044">
    <property type="taxonomic scope" value="Eukaryota"/>
</dbReference>
<dbReference type="InterPro" id="IPR027073">
    <property type="entry name" value="5_3_exoribonuclease"/>
</dbReference>
<dbReference type="PANTHER" id="PTHR12341:SF41">
    <property type="entry name" value="5'-3' EXORIBONUCLEASE 2"/>
    <property type="match status" value="1"/>
</dbReference>
<dbReference type="AlphaFoldDB" id="E9HTA6"/>
<dbReference type="PANTHER" id="PTHR12341">
    <property type="entry name" value="5'-&gt;3' EXORIBONUCLEASE"/>
    <property type="match status" value="1"/>
</dbReference>
<name>E9HTA6_DAPPU</name>
<sequence>MLDPESPIIQFYPENFDVDLKGNNKIWQGVFLLPFVDEQRLQKAIGPLLDDLTEDEKQRNTFGENQYFVSRHHQGYDFLRSAAEVASHGNASHTFIPERLPGKVFLSRHCVEAGCTLETPVQGKS</sequence>
<evidence type="ECO:0000313" key="2">
    <source>
        <dbReference type="EMBL" id="EFX65022.1"/>
    </source>
</evidence>
<gene>
    <name evidence="2" type="ORF">DAPPUDRAFT_265351</name>
</gene>